<organism evidence="3 4">
    <name type="scientific">Mycobacterium simiae</name>
    <name type="common">Mycobacterium habana</name>
    <dbReference type="NCBI Taxonomy" id="1784"/>
    <lineage>
        <taxon>Bacteria</taxon>
        <taxon>Bacillati</taxon>
        <taxon>Actinomycetota</taxon>
        <taxon>Actinomycetes</taxon>
        <taxon>Mycobacteriales</taxon>
        <taxon>Mycobacteriaceae</taxon>
        <taxon>Mycobacterium</taxon>
        <taxon>Mycobacterium simiae complex</taxon>
    </lineage>
</organism>
<comment type="caution">
    <text evidence="3">The sequence shown here is derived from an EMBL/GenBank/DDBJ whole genome shotgun (WGS) entry which is preliminary data.</text>
</comment>
<evidence type="ECO:0000313" key="4">
    <source>
        <dbReference type="Proteomes" id="UP000193040"/>
    </source>
</evidence>
<evidence type="ECO:0000259" key="2">
    <source>
        <dbReference type="Pfam" id="PF14032"/>
    </source>
</evidence>
<dbReference type="PROSITE" id="PS51257">
    <property type="entry name" value="PROKAR_LIPOPROTEIN"/>
    <property type="match status" value="1"/>
</dbReference>
<proteinExistence type="predicted"/>
<dbReference type="STRING" id="1784.VC42_05625"/>
<reference evidence="3 4" key="1">
    <citation type="submission" date="2017-03" db="EMBL/GenBank/DDBJ databases">
        <title>Genomic insights into Mycobacterium simiae human colonization.</title>
        <authorList>
            <person name="Steffani J.L."/>
            <person name="Brunck M.E."/>
            <person name="Cruz E."/>
            <person name="Montiel R."/>
            <person name="Barona F."/>
        </authorList>
    </citation>
    <scope>NUCLEOTIDE SEQUENCE [LARGE SCALE GENOMIC DNA]</scope>
    <source>
        <strain evidence="3 4">MsiGto</strain>
    </source>
</reference>
<feature type="chain" id="PRO_5012371554" description="PknH-like extracellular domain-containing protein" evidence="1">
    <location>
        <begin position="24"/>
        <end position="249"/>
    </location>
</feature>
<name>A0A1X0YGE9_MYCSI</name>
<dbReference type="AlphaFoldDB" id="A0A1X0YGE9"/>
<dbReference type="Gene3D" id="3.40.1000.70">
    <property type="entry name" value="PknH-like extracellular domain"/>
    <property type="match status" value="1"/>
</dbReference>
<gene>
    <name evidence="3" type="ORF">B5M45_03190</name>
</gene>
<dbReference type="Proteomes" id="UP000193040">
    <property type="component" value="Unassembled WGS sequence"/>
</dbReference>
<dbReference type="RefSeq" id="WP_084947893.1">
    <property type="nucleotide sequence ID" value="NZ_MZZM01000005.1"/>
</dbReference>
<evidence type="ECO:0000313" key="3">
    <source>
        <dbReference type="EMBL" id="ORJ64212.1"/>
    </source>
</evidence>
<sequence length="249" mass="26081">MRIRWRSAAPLVATLLAAGCASAVGGRAVPAPDLKPHPVIGQKVKQVLLDAAALSKLLDRPFEPVVHFPPAFGGSELLDDAYLSMSPAECTGVVYMTQRSVYQSAPVRNVATALWQQQGYSTSATDIAEGVIALPSAAEAGSLFATFSEQWKHCDGKTLSVPASSFAQNVITDVSVEYSVVAANVSRQPDAQSVLHAVPEVRALAVRGNCLIEVDVAYVNSADLSGRPAAKTDALTVAHALMDKVSALG</sequence>
<evidence type="ECO:0000256" key="1">
    <source>
        <dbReference type="SAM" id="SignalP"/>
    </source>
</evidence>
<protein>
    <recommendedName>
        <fullName evidence="2">PknH-like extracellular domain-containing protein</fullName>
    </recommendedName>
</protein>
<keyword evidence="4" id="KW-1185">Reference proteome</keyword>
<dbReference type="Pfam" id="PF14032">
    <property type="entry name" value="PknH_C"/>
    <property type="match status" value="1"/>
</dbReference>
<feature type="signal peptide" evidence="1">
    <location>
        <begin position="1"/>
        <end position="23"/>
    </location>
</feature>
<keyword evidence="1" id="KW-0732">Signal</keyword>
<dbReference type="EMBL" id="MZZM01000005">
    <property type="protein sequence ID" value="ORJ64212.1"/>
    <property type="molecule type" value="Genomic_DNA"/>
</dbReference>
<dbReference type="InterPro" id="IPR026954">
    <property type="entry name" value="PknH-like_Extracell"/>
</dbReference>
<accession>A0A1X0YGE9</accession>
<feature type="domain" description="PknH-like extracellular" evidence="2">
    <location>
        <begin position="42"/>
        <end position="244"/>
    </location>
</feature>
<dbReference type="InterPro" id="IPR038232">
    <property type="entry name" value="PknH-like_Extracell_sf"/>
</dbReference>